<dbReference type="GO" id="GO:0005829">
    <property type="term" value="C:cytosol"/>
    <property type="evidence" value="ECO:0007669"/>
    <property type="project" value="TreeGrafter"/>
</dbReference>
<evidence type="ECO:0000256" key="15">
    <source>
        <dbReference type="PIRSR" id="PIRSR000114-2"/>
    </source>
</evidence>
<dbReference type="RefSeq" id="WP_204067868.1">
    <property type="nucleotide sequence ID" value="NZ_BOOJ01000057.1"/>
</dbReference>
<sequence length="331" mass="34703">MKVTVVGAGSWGTTVASLVAKRHDATVWAREPGLAEQINDGHVNPLYLEGFSLPERLAATDDLKAAAETAQLLIVAVPSHGFRDVLRRACPHVPPWIPVISLAKGLEQGTLLRMTEIIRELLPGHPAAALTGPNLAKEILSGKAAATVVATEDLTVAAALQEVLHRGMLRVYVNHDVTGCELGGALKNVVAIAAGMAEGLGVGDNTRAAVITRGLAEITQLGTAMGGESVTFAGLTGMGDLLATCMSPQSRNRYVGEQLGRGRSLEDVLGTMRSVAEGVRTAGVAVELGDRHGLPLPICRTIQHVIEGKISARDAYDGLRNIPAGHEADPW</sequence>
<evidence type="ECO:0000256" key="14">
    <source>
        <dbReference type="PIRSR" id="PIRSR000114-1"/>
    </source>
</evidence>
<comment type="subcellular location">
    <subcellularLocation>
        <location evidence="13">Cytoplasm</location>
    </subcellularLocation>
</comment>
<dbReference type="GO" id="GO:0046167">
    <property type="term" value="P:glycerol-3-phosphate biosynthetic process"/>
    <property type="evidence" value="ECO:0007669"/>
    <property type="project" value="UniProtKB-UniRule"/>
</dbReference>
<feature type="binding site" evidence="13">
    <location>
        <position position="251"/>
    </location>
    <ligand>
        <name>NADPH</name>
        <dbReference type="ChEBI" id="CHEBI:57783"/>
    </ligand>
</feature>
<feature type="binding site" evidence="13">
    <location>
        <position position="251"/>
    </location>
    <ligand>
        <name>sn-glycerol 3-phosphate</name>
        <dbReference type="ChEBI" id="CHEBI:57597"/>
    </ligand>
</feature>
<dbReference type="InterPro" id="IPR036291">
    <property type="entry name" value="NAD(P)-bd_dom_sf"/>
</dbReference>
<comment type="catalytic activity">
    <reaction evidence="9">
        <text>sn-glycerol 3-phosphate + NADP(+) = dihydroxyacetone phosphate + NADPH + H(+)</text>
        <dbReference type="Rhea" id="RHEA:11096"/>
        <dbReference type="ChEBI" id="CHEBI:15378"/>
        <dbReference type="ChEBI" id="CHEBI:57597"/>
        <dbReference type="ChEBI" id="CHEBI:57642"/>
        <dbReference type="ChEBI" id="CHEBI:57783"/>
        <dbReference type="ChEBI" id="CHEBI:58349"/>
        <dbReference type="EC" id="1.1.1.94"/>
    </reaction>
    <physiologicalReaction direction="right-to-left" evidence="9">
        <dbReference type="Rhea" id="RHEA:11098"/>
    </physiologicalReaction>
</comment>
<feature type="binding site" evidence="13">
    <location>
        <position position="240"/>
    </location>
    <ligand>
        <name>sn-glycerol 3-phosphate</name>
        <dbReference type="ChEBI" id="CHEBI:57597"/>
    </ligand>
</feature>
<comment type="pathway">
    <text evidence="13">Membrane lipid metabolism; glycerophospholipid metabolism.</text>
</comment>
<name>A0A8J3SNE4_9ACTN</name>
<dbReference type="GO" id="GO:0005975">
    <property type="term" value="P:carbohydrate metabolic process"/>
    <property type="evidence" value="ECO:0007669"/>
    <property type="project" value="InterPro"/>
</dbReference>
<feature type="binding site" evidence="13">
    <location>
        <position position="104"/>
    </location>
    <ligand>
        <name>NADPH</name>
        <dbReference type="ChEBI" id="CHEBI:57783"/>
    </ligand>
</feature>
<feature type="binding site" evidence="13">
    <location>
        <position position="104"/>
    </location>
    <ligand>
        <name>sn-glycerol 3-phosphate</name>
        <dbReference type="ChEBI" id="CHEBI:57597"/>
    </ligand>
</feature>
<evidence type="ECO:0000256" key="1">
    <source>
        <dbReference type="ARBA" id="ARBA00011009"/>
    </source>
</evidence>
<dbReference type="Proteomes" id="UP000619788">
    <property type="component" value="Unassembled WGS sequence"/>
</dbReference>
<feature type="binding site" evidence="13">
    <location>
        <position position="132"/>
    </location>
    <ligand>
        <name>sn-glycerol 3-phosphate</name>
        <dbReference type="ChEBI" id="CHEBI:57597"/>
    </ligand>
</feature>
<keyword evidence="13" id="KW-0963">Cytoplasm</keyword>
<organism evidence="20 21">
    <name type="scientific">Planobispora siamensis</name>
    <dbReference type="NCBI Taxonomy" id="936338"/>
    <lineage>
        <taxon>Bacteria</taxon>
        <taxon>Bacillati</taxon>
        <taxon>Actinomycetota</taxon>
        <taxon>Actinomycetes</taxon>
        <taxon>Streptosporangiales</taxon>
        <taxon>Streptosporangiaceae</taxon>
        <taxon>Planobispora</taxon>
    </lineage>
</organism>
<evidence type="ECO:0000256" key="13">
    <source>
        <dbReference type="HAMAP-Rule" id="MF_00394"/>
    </source>
</evidence>
<comment type="caution">
    <text evidence="20">The sequence shown here is derived from an EMBL/GenBank/DDBJ whole genome shotgun (WGS) entry which is preliminary data.</text>
</comment>
<keyword evidence="5 13" id="KW-0520">NAD</keyword>
<dbReference type="PRINTS" id="PR00077">
    <property type="entry name" value="GPDHDRGNASE"/>
</dbReference>
<dbReference type="FunFam" id="3.40.50.720:FF:000019">
    <property type="entry name" value="Glycerol-3-phosphate dehydrogenase [NAD(P)+]"/>
    <property type="match status" value="1"/>
</dbReference>
<protein>
    <recommendedName>
        <fullName evidence="11 13">Glycerol-3-phosphate dehydrogenase [NAD(P)+]</fullName>
        <ecNumber evidence="10 13">1.1.1.94</ecNumber>
    </recommendedName>
    <alternativeName>
        <fullName evidence="13">NAD(P)(+)-dependent glycerol-3-phosphate dehydrogenase</fullName>
    </alternativeName>
    <alternativeName>
        <fullName evidence="12 13">NAD(P)H-dependent dihydroxyacetone-phosphate reductase</fullName>
    </alternativeName>
</protein>
<keyword evidence="2 13" id="KW-0444">Lipid biosynthesis</keyword>
<dbReference type="Gene3D" id="1.10.1040.10">
    <property type="entry name" value="N-(1-d-carboxylethyl)-l-norvaline Dehydrogenase, domain 2"/>
    <property type="match status" value="1"/>
</dbReference>
<feature type="binding site" evidence="16">
    <location>
        <begin position="7"/>
        <end position="12"/>
    </location>
    <ligand>
        <name>NAD(+)</name>
        <dbReference type="ChEBI" id="CHEBI:57540"/>
    </ligand>
</feature>
<comment type="catalytic activity">
    <reaction evidence="13">
        <text>sn-glycerol 3-phosphate + NAD(+) = dihydroxyacetone phosphate + NADH + H(+)</text>
        <dbReference type="Rhea" id="RHEA:11092"/>
        <dbReference type="ChEBI" id="CHEBI:15378"/>
        <dbReference type="ChEBI" id="CHEBI:57540"/>
        <dbReference type="ChEBI" id="CHEBI:57597"/>
        <dbReference type="ChEBI" id="CHEBI:57642"/>
        <dbReference type="ChEBI" id="CHEBI:57945"/>
        <dbReference type="EC" id="1.1.1.94"/>
    </reaction>
</comment>
<dbReference type="SUPFAM" id="SSF48179">
    <property type="entry name" value="6-phosphogluconate dehydrogenase C-terminal domain-like"/>
    <property type="match status" value="1"/>
</dbReference>
<keyword evidence="13" id="KW-0547">Nucleotide-binding</keyword>
<dbReference type="EMBL" id="BOOJ01000057">
    <property type="protein sequence ID" value="GIH95781.1"/>
    <property type="molecule type" value="Genomic_DNA"/>
</dbReference>
<feature type="binding site" evidence="13">
    <location>
        <position position="277"/>
    </location>
    <ligand>
        <name>NADPH</name>
        <dbReference type="ChEBI" id="CHEBI:57783"/>
    </ligand>
</feature>
<dbReference type="NCBIfam" id="NF000942">
    <property type="entry name" value="PRK00094.1-4"/>
    <property type="match status" value="1"/>
</dbReference>
<accession>A0A8J3SNE4</accession>
<dbReference type="NCBIfam" id="NF000940">
    <property type="entry name" value="PRK00094.1-2"/>
    <property type="match status" value="1"/>
</dbReference>
<feature type="domain" description="Glycerol-3-phosphate dehydrogenase NAD-dependent C-terminal" evidence="19">
    <location>
        <begin position="176"/>
        <end position="315"/>
    </location>
</feature>
<evidence type="ECO:0000256" key="2">
    <source>
        <dbReference type="ARBA" id="ARBA00022516"/>
    </source>
</evidence>
<feature type="binding site" evidence="13">
    <location>
        <position position="47"/>
    </location>
    <ligand>
        <name>NADPH</name>
        <dbReference type="ChEBI" id="CHEBI:57783"/>
    </ligand>
</feature>
<dbReference type="InterPro" id="IPR008927">
    <property type="entry name" value="6-PGluconate_DH-like_C_sf"/>
</dbReference>
<dbReference type="GO" id="GO:0047952">
    <property type="term" value="F:glycerol-3-phosphate dehydrogenase [NAD(P)+] activity"/>
    <property type="evidence" value="ECO:0007669"/>
    <property type="project" value="UniProtKB-UniRule"/>
</dbReference>
<feature type="domain" description="Glycerol-3-phosphate dehydrogenase NAD-dependent N-terminal" evidence="18">
    <location>
        <begin position="2"/>
        <end position="155"/>
    </location>
</feature>
<keyword evidence="7 13" id="KW-0594">Phospholipid biosynthesis</keyword>
<feature type="binding site" evidence="13">
    <location>
        <position position="187"/>
    </location>
    <ligand>
        <name>sn-glycerol 3-phosphate</name>
        <dbReference type="ChEBI" id="CHEBI:57597"/>
    </ligand>
</feature>
<dbReference type="PANTHER" id="PTHR11728">
    <property type="entry name" value="GLYCEROL-3-PHOSPHATE DEHYDROGENASE"/>
    <property type="match status" value="1"/>
</dbReference>
<comment type="caution">
    <text evidence="13">Lacks conserved residue(s) required for the propagation of feature annotation.</text>
</comment>
<dbReference type="InterPro" id="IPR013328">
    <property type="entry name" value="6PGD_dom2"/>
</dbReference>
<dbReference type="InterPro" id="IPR006168">
    <property type="entry name" value="G3P_DH_NAD-dep"/>
</dbReference>
<evidence type="ECO:0000256" key="5">
    <source>
        <dbReference type="ARBA" id="ARBA00023027"/>
    </source>
</evidence>
<gene>
    <name evidence="20" type="primary">gpsA2</name>
    <name evidence="13" type="synonym">gpsA</name>
    <name evidence="20" type="ORF">Psi01_64110</name>
</gene>
<evidence type="ECO:0000256" key="6">
    <source>
        <dbReference type="ARBA" id="ARBA00023098"/>
    </source>
</evidence>
<comment type="function">
    <text evidence="13">Catalyzes the reduction of the glycolytic intermediate dihydroxyacetone phosphate (DHAP) to sn-glycerol 3-phosphate (G3P), the key precursor for phospholipid synthesis.</text>
</comment>
<evidence type="ECO:0000256" key="16">
    <source>
        <dbReference type="PIRSR" id="PIRSR000114-3"/>
    </source>
</evidence>
<dbReference type="SUPFAM" id="SSF51735">
    <property type="entry name" value="NAD(P)-binding Rossmann-fold domains"/>
    <property type="match status" value="1"/>
</dbReference>
<feature type="binding site" evidence="16">
    <location>
        <position position="251"/>
    </location>
    <ligand>
        <name>NAD(+)</name>
        <dbReference type="ChEBI" id="CHEBI:57540"/>
    </ligand>
</feature>
<feature type="binding site" evidence="16">
    <location>
        <position position="136"/>
    </location>
    <ligand>
        <name>NAD(+)</name>
        <dbReference type="ChEBI" id="CHEBI:57540"/>
    </ligand>
</feature>
<dbReference type="AlphaFoldDB" id="A0A8J3SNE4"/>
<dbReference type="PANTHER" id="PTHR11728:SF1">
    <property type="entry name" value="GLYCEROL-3-PHOSPHATE DEHYDROGENASE [NAD(+)] 2, CHLOROPLASTIC"/>
    <property type="match status" value="1"/>
</dbReference>
<evidence type="ECO:0000256" key="8">
    <source>
        <dbReference type="ARBA" id="ARBA00023264"/>
    </source>
</evidence>
<evidence type="ECO:0000256" key="12">
    <source>
        <dbReference type="ARBA" id="ARBA00080511"/>
    </source>
</evidence>
<dbReference type="UniPathway" id="UPA00940"/>
<dbReference type="GO" id="GO:0046168">
    <property type="term" value="P:glycerol-3-phosphate catabolic process"/>
    <property type="evidence" value="ECO:0007669"/>
    <property type="project" value="InterPro"/>
</dbReference>
<dbReference type="Pfam" id="PF07479">
    <property type="entry name" value="NAD_Gly3P_dh_C"/>
    <property type="match status" value="1"/>
</dbReference>
<keyword evidence="21" id="KW-1185">Reference proteome</keyword>
<comment type="similarity">
    <text evidence="1 13 17">Belongs to the NAD-dependent glycerol-3-phosphate dehydrogenase family.</text>
</comment>
<keyword evidence="6 13" id="KW-0443">Lipid metabolism</keyword>
<reference evidence="20 21" key="1">
    <citation type="submission" date="2021-01" db="EMBL/GenBank/DDBJ databases">
        <title>Whole genome shotgun sequence of Planobispora siamensis NBRC 107568.</title>
        <authorList>
            <person name="Komaki H."/>
            <person name="Tamura T."/>
        </authorList>
    </citation>
    <scope>NUCLEOTIDE SEQUENCE [LARGE SCALE GENOMIC DNA]</scope>
    <source>
        <strain evidence="20 21">NBRC 107568</strain>
    </source>
</reference>
<evidence type="ECO:0000313" key="20">
    <source>
        <dbReference type="EMBL" id="GIH95781.1"/>
    </source>
</evidence>
<keyword evidence="3 13" id="KW-0521">NADP</keyword>
<dbReference type="EC" id="1.1.1.94" evidence="10 13"/>
<evidence type="ECO:0000256" key="7">
    <source>
        <dbReference type="ARBA" id="ARBA00023209"/>
    </source>
</evidence>
<evidence type="ECO:0000256" key="17">
    <source>
        <dbReference type="RuleBase" id="RU000437"/>
    </source>
</evidence>
<dbReference type="InterPro" id="IPR006109">
    <property type="entry name" value="G3P_DH_NAD-dep_C"/>
</dbReference>
<dbReference type="HAMAP" id="MF_00394">
    <property type="entry name" value="NAD_Glyc3P_dehydrog"/>
    <property type="match status" value="1"/>
</dbReference>
<dbReference type="PIRSF" id="PIRSF000114">
    <property type="entry name" value="Glycerol-3-P_dh"/>
    <property type="match status" value="1"/>
</dbReference>
<evidence type="ECO:0000256" key="9">
    <source>
        <dbReference type="ARBA" id="ARBA00052716"/>
    </source>
</evidence>
<feature type="binding site" evidence="13">
    <location>
        <position position="10"/>
    </location>
    <ligand>
        <name>NADPH</name>
        <dbReference type="ChEBI" id="CHEBI:57783"/>
    </ligand>
</feature>
<feature type="binding site" evidence="15">
    <location>
        <position position="104"/>
    </location>
    <ligand>
        <name>substrate</name>
    </ligand>
</feature>
<dbReference type="Pfam" id="PF01210">
    <property type="entry name" value="NAD_Gly3P_dh_N"/>
    <property type="match status" value="1"/>
</dbReference>
<feature type="binding site" evidence="13">
    <location>
        <position position="250"/>
    </location>
    <ligand>
        <name>sn-glycerol 3-phosphate</name>
        <dbReference type="ChEBI" id="CHEBI:57597"/>
    </ligand>
</feature>
<proteinExistence type="inferred from homology"/>
<feature type="binding site" evidence="15">
    <location>
        <begin position="251"/>
        <end position="252"/>
    </location>
    <ligand>
        <name>substrate</name>
    </ligand>
</feature>
<dbReference type="PROSITE" id="PS00957">
    <property type="entry name" value="NAD_G3PDH"/>
    <property type="match status" value="1"/>
</dbReference>
<keyword evidence="4 13" id="KW-0560">Oxidoreductase</keyword>
<dbReference type="GO" id="GO:0051287">
    <property type="term" value="F:NAD binding"/>
    <property type="evidence" value="ECO:0007669"/>
    <property type="project" value="InterPro"/>
</dbReference>
<dbReference type="InterPro" id="IPR011128">
    <property type="entry name" value="G3P_DH_NAD-dep_N"/>
</dbReference>
<feature type="binding site" evidence="13">
    <location>
        <position position="275"/>
    </location>
    <ligand>
        <name>NADPH</name>
        <dbReference type="ChEBI" id="CHEBI:57783"/>
    </ligand>
</feature>
<evidence type="ECO:0000259" key="19">
    <source>
        <dbReference type="Pfam" id="PF07479"/>
    </source>
</evidence>
<feature type="active site" description="Proton acceptor" evidence="13 14">
    <location>
        <position position="187"/>
    </location>
</feature>
<dbReference type="GO" id="GO:0006650">
    <property type="term" value="P:glycerophospholipid metabolic process"/>
    <property type="evidence" value="ECO:0007669"/>
    <property type="project" value="UniProtKB-UniRule"/>
</dbReference>
<dbReference type="NCBIfam" id="NF009098">
    <property type="entry name" value="PRK12439.1"/>
    <property type="match status" value="1"/>
</dbReference>
<feature type="binding site" evidence="13">
    <location>
        <position position="11"/>
    </location>
    <ligand>
        <name>NADPH</name>
        <dbReference type="ChEBI" id="CHEBI:57783"/>
    </ligand>
</feature>
<feature type="binding site" evidence="13">
    <location>
        <position position="136"/>
    </location>
    <ligand>
        <name>NADPH</name>
        <dbReference type="ChEBI" id="CHEBI:57783"/>
    </ligand>
</feature>
<keyword evidence="8 13" id="KW-1208">Phospholipid metabolism</keyword>
<dbReference type="GO" id="GO:0008654">
    <property type="term" value="P:phospholipid biosynthetic process"/>
    <property type="evidence" value="ECO:0007669"/>
    <property type="project" value="UniProtKB-KW"/>
</dbReference>
<evidence type="ECO:0000256" key="10">
    <source>
        <dbReference type="ARBA" id="ARBA00066687"/>
    </source>
</evidence>
<evidence type="ECO:0000256" key="4">
    <source>
        <dbReference type="ARBA" id="ARBA00023002"/>
    </source>
</evidence>
<evidence type="ECO:0000256" key="3">
    <source>
        <dbReference type="ARBA" id="ARBA00022857"/>
    </source>
</evidence>
<dbReference type="Gene3D" id="3.40.50.720">
    <property type="entry name" value="NAD(P)-binding Rossmann-like Domain"/>
    <property type="match status" value="1"/>
</dbReference>
<evidence type="ECO:0000259" key="18">
    <source>
        <dbReference type="Pfam" id="PF01210"/>
    </source>
</evidence>
<feature type="binding site" evidence="13">
    <location>
        <position position="252"/>
    </location>
    <ligand>
        <name>sn-glycerol 3-phosphate</name>
        <dbReference type="ChEBI" id="CHEBI:57597"/>
    </ligand>
</feature>
<evidence type="ECO:0000256" key="11">
    <source>
        <dbReference type="ARBA" id="ARBA00069372"/>
    </source>
</evidence>
<feature type="binding site" evidence="13">
    <location>
        <position position="30"/>
    </location>
    <ligand>
        <name>NADPH</name>
        <dbReference type="ChEBI" id="CHEBI:57783"/>
    </ligand>
</feature>
<dbReference type="FunFam" id="1.10.1040.10:FF:000001">
    <property type="entry name" value="Glycerol-3-phosphate dehydrogenase [NAD(P)+]"/>
    <property type="match status" value="1"/>
</dbReference>
<evidence type="ECO:0000313" key="21">
    <source>
        <dbReference type="Proteomes" id="UP000619788"/>
    </source>
</evidence>